<dbReference type="PROSITE" id="PS51207">
    <property type="entry name" value="PXA"/>
    <property type="match status" value="1"/>
</dbReference>
<dbReference type="GO" id="GO:0005737">
    <property type="term" value="C:cytoplasm"/>
    <property type="evidence" value="ECO:0007669"/>
    <property type="project" value="UniProtKB-SubCell"/>
</dbReference>
<evidence type="ECO:0000256" key="1">
    <source>
        <dbReference type="ARBA" id="ARBA00004496"/>
    </source>
</evidence>
<sequence length="260" mass="29119">MESRKSEEAALRRYEAAGWLRKMVGIVAAKDLPAEPSEEEFRLGLRSGIILCNVISKVQPVVVLAVQEIGIPIFEASDLEQGEKSSRIGNGVLALKSYSEWKQTGANDVWKFGGTSNACCFNEATEKARKAAAYNNKSSSTNIQSSKKPTENPKAVAKFEWRAKVNSLVVEDAIDHFTRHLVSEWVTDLWYSRLTPDKEAPEELVQLIIGVLGEISGRMRNINLIDFLIRDLVNLVCTHLELFRASISKIEKTTHRFINN</sequence>
<protein>
    <recommendedName>
        <fullName evidence="3">PXA domain-containing protein</fullName>
    </recommendedName>
</protein>
<dbReference type="Pfam" id="PF02194">
    <property type="entry name" value="PXA"/>
    <property type="match status" value="1"/>
</dbReference>
<dbReference type="PANTHER" id="PTHR22999:SF28">
    <property type="entry name" value="PHOX (PX) DOMAIN-CONTAINING PROTEIN"/>
    <property type="match status" value="1"/>
</dbReference>
<dbReference type="InterPro" id="IPR003114">
    <property type="entry name" value="Phox_assoc"/>
</dbReference>
<keyword evidence="2" id="KW-0963">Cytoplasm</keyword>
<dbReference type="PANTHER" id="PTHR22999">
    <property type="entry name" value="PX SERINE/THREONINE KINASE PXK"/>
    <property type="match status" value="1"/>
</dbReference>
<dbReference type="AlphaFoldDB" id="A0A9D5BLU0"/>
<dbReference type="InterPro" id="IPR036872">
    <property type="entry name" value="CH_dom_sf"/>
</dbReference>
<organism evidence="4 5">
    <name type="scientific">Pisum sativum</name>
    <name type="common">Garden pea</name>
    <name type="synonym">Lathyrus oleraceus</name>
    <dbReference type="NCBI Taxonomy" id="3888"/>
    <lineage>
        <taxon>Eukaryota</taxon>
        <taxon>Viridiplantae</taxon>
        <taxon>Streptophyta</taxon>
        <taxon>Embryophyta</taxon>
        <taxon>Tracheophyta</taxon>
        <taxon>Spermatophyta</taxon>
        <taxon>Magnoliopsida</taxon>
        <taxon>eudicotyledons</taxon>
        <taxon>Gunneridae</taxon>
        <taxon>Pentapetalae</taxon>
        <taxon>rosids</taxon>
        <taxon>fabids</taxon>
        <taxon>Fabales</taxon>
        <taxon>Fabaceae</taxon>
        <taxon>Papilionoideae</taxon>
        <taxon>50 kb inversion clade</taxon>
        <taxon>NPAAA clade</taxon>
        <taxon>Hologalegina</taxon>
        <taxon>IRL clade</taxon>
        <taxon>Fabeae</taxon>
        <taxon>Lathyrus</taxon>
    </lineage>
</organism>
<comment type="subcellular location">
    <subcellularLocation>
        <location evidence="1">Cytoplasm</location>
    </subcellularLocation>
</comment>
<evidence type="ECO:0000256" key="2">
    <source>
        <dbReference type="ARBA" id="ARBA00022490"/>
    </source>
</evidence>
<gene>
    <name evidence="4" type="ORF">KIW84_014108</name>
</gene>
<dbReference type="InterPro" id="IPR051837">
    <property type="entry name" value="SortingNexin/PXDomain-PKLike"/>
</dbReference>
<feature type="domain" description="PXA" evidence="3">
    <location>
        <begin position="167"/>
        <end position="260"/>
    </location>
</feature>
<dbReference type="SUPFAM" id="SSF47576">
    <property type="entry name" value="Calponin-homology domain, CH-domain"/>
    <property type="match status" value="1"/>
</dbReference>
<comment type="caution">
    <text evidence="4">The sequence shown here is derived from an EMBL/GenBank/DDBJ whole genome shotgun (WGS) entry which is preliminary data.</text>
</comment>
<dbReference type="Gene3D" id="1.10.418.10">
    <property type="entry name" value="Calponin-like domain"/>
    <property type="match status" value="1"/>
</dbReference>
<evidence type="ECO:0000313" key="4">
    <source>
        <dbReference type="EMBL" id="KAI5446128.1"/>
    </source>
</evidence>
<evidence type="ECO:0000259" key="3">
    <source>
        <dbReference type="PROSITE" id="PS51207"/>
    </source>
</evidence>
<accession>A0A9D5BLU0</accession>
<reference evidence="4 5" key="1">
    <citation type="journal article" date="2022" name="Nat. Genet.">
        <title>Improved pea reference genome and pan-genome highlight genomic features and evolutionary characteristics.</title>
        <authorList>
            <person name="Yang T."/>
            <person name="Liu R."/>
            <person name="Luo Y."/>
            <person name="Hu S."/>
            <person name="Wang D."/>
            <person name="Wang C."/>
            <person name="Pandey M.K."/>
            <person name="Ge S."/>
            <person name="Xu Q."/>
            <person name="Li N."/>
            <person name="Li G."/>
            <person name="Huang Y."/>
            <person name="Saxena R.K."/>
            <person name="Ji Y."/>
            <person name="Li M."/>
            <person name="Yan X."/>
            <person name="He Y."/>
            <person name="Liu Y."/>
            <person name="Wang X."/>
            <person name="Xiang C."/>
            <person name="Varshney R.K."/>
            <person name="Ding H."/>
            <person name="Gao S."/>
            <person name="Zong X."/>
        </authorList>
    </citation>
    <scope>NUCLEOTIDE SEQUENCE [LARGE SCALE GENOMIC DNA]</scope>
    <source>
        <strain evidence="4 5">cv. Zhongwan 6</strain>
    </source>
</reference>
<proteinExistence type="predicted"/>
<dbReference type="EMBL" id="JAMSHJ010000001">
    <property type="protein sequence ID" value="KAI5446128.1"/>
    <property type="molecule type" value="Genomic_DNA"/>
</dbReference>
<evidence type="ECO:0000313" key="5">
    <source>
        <dbReference type="Proteomes" id="UP001058974"/>
    </source>
</evidence>
<dbReference type="Proteomes" id="UP001058974">
    <property type="component" value="Chromosome 1"/>
</dbReference>
<name>A0A9D5BLU0_PEA</name>
<dbReference type="Gramene" id="Psat01G0410800-T1">
    <property type="protein sequence ID" value="KAI5446128.1"/>
    <property type="gene ID" value="KIW84_014108"/>
</dbReference>
<keyword evidence="5" id="KW-1185">Reference proteome</keyword>